<dbReference type="Gene3D" id="3.20.20.150">
    <property type="entry name" value="Divalent-metal-dependent TIM barrel enzymes"/>
    <property type="match status" value="1"/>
</dbReference>
<feature type="domain" description="Xylose isomerase-like TIM barrel" evidence="4">
    <location>
        <begin position="20"/>
        <end position="252"/>
    </location>
</feature>
<sequence length="262" mass="28929">MQLNANLEWLYGHLPLDQRFAAAAADGFAGVEMLQPYEQPPAWYGDALRAHGLTAVLHNTPVRPDSPGRLGWAAVPGAQAEFREAFDRARAVAEATGSRRIHVMAGDCRGHDRQACRQAMDQNLAHAIRQAEADDLVLMLEPLNRIDMPGYFYWLPEQALDVIRAFDSPRLRLQFDLYHCVKEGLDLADELARCRGVIGHVQLAGSPDRHEPDLARDGLLAAVTALPDAGYDSWLGCEYKPRSTAAEGLAWADPLRQQGLIS</sequence>
<dbReference type="AlphaFoldDB" id="A0A147GNT7"/>
<evidence type="ECO:0000313" key="5">
    <source>
        <dbReference type="EMBL" id="KTT15280.1"/>
    </source>
</evidence>
<dbReference type="Proteomes" id="UP000072741">
    <property type="component" value="Unassembled WGS sequence"/>
</dbReference>
<organism evidence="5 6">
    <name type="scientific">Pseudacidovorax intermedius</name>
    <dbReference type="NCBI Taxonomy" id="433924"/>
    <lineage>
        <taxon>Bacteria</taxon>
        <taxon>Pseudomonadati</taxon>
        <taxon>Pseudomonadota</taxon>
        <taxon>Betaproteobacteria</taxon>
        <taxon>Burkholderiales</taxon>
        <taxon>Comamonadaceae</taxon>
        <taxon>Pseudacidovorax</taxon>
    </lineage>
</organism>
<dbReference type="InterPro" id="IPR013022">
    <property type="entry name" value="Xyl_isomerase-like_TIM-brl"/>
</dbReference>
<dbReference type="PANTHER" id="PTHR43489:SF6">
    <property type="entry name" value="HYDROXYPYRUVATE ISOMERASE-RELATED"/>
    <property type="match status" value="1"/>
</dbReference>
<dbReference type="InterPro" id="IPR050417">
    <property type="entry name" value="Sugar_Epim/Isomerase"/>
</dbReference>
<name>A0A147GNT7_9BURK</name>
<comment type="similarity">
    <text evidence="2">Belongs to the hyi family.</text>
</comment>
<dbReference type="OrthoDB" id="9786584at2"/>
<dbReference type="PIRSF" id="PIRSF006241">
    <property type="entry name" value="HyI"/>
    <property type="match status" value="1"/>
</dbReference>
<protein>
    <submittedName>
        <fullName evidence="5">Hydroxypyruvate isomerase</fullName>
    </submittedName>
</protein>
<accession>A0A147GNT7</accession>
<feature type="active site" description="Proton donor/acceptor" evidence="3">
    <location>
        <position position="141"/>
    </location>
</feature>
<keyword evidence="6" id="KW-1185">Reference proteome</keyword>
<comment type="caution">
    <text evidence="5">The sequence shown here is derived from an EMBL/GenBank/DDBJ whole genome shotgun (WGS) entry which is preliminary data.</text>
</comment>
<keyword evidence="5" id="KW-0670">Pyruvate</keyword>
<dbReference type="InterPro" id="IPR036237">
    <property type="entry name" value="Xyl_isomerase-like_sf"/>
</dbReference>
<proteinExistence type="inferred from homology"/>
<gene>
    <name evidence="5" type="ORF">NS331_21225</name>
</gene>
<dbReference type="InterPro" id="IPR026040">
    <property type="entry name" value="HyI-like"/>
</dbReference>
<keyword evidence="1 2" id="KW-0413">Isomerase</keyword>
<dbReference type="RefSeq" id="WP_058643928.1">
    <property type="nucleotide sequence ID" value="NZ_LDSL01000149.1"/>
</dbReference>
<evidence type="ECO:0000256" key="2">
    <source>
        <dbReference type="PIRNR" id="PIRNR006241"/>
    </source>
</evidence>
<evidence type="ECO:0000259" key="4">
    <source>
        <dbReference type="Pfam" id="PF01261"/>
    </source>
</evidence>
<evidence type="ECO:0000313" key="6">
    <source>
        <dbReference type="Proteomes" id="UP000072741"/>
    </source>
</evidence>
<dbReference type="SUPFAM" id="SSF51658">
    <property type="entry name" value="Xylose isomerase-like"/>
    <property type="match status" value="1"/>
</dbReference>
<feature type="active site" description="Proton donor/acceptor" evidence="3">
    <location>
        <position position="238"/>
    </location>
</feature>
<reference evidence="5 6" key="1">
    <citation type="journal article" date="2016" name="Front. Microbiol.">
        <title>Genomic Resource of Rice Seed Associated Bacteria.</title>
        <authorList>
            <person name="Midha S."/>
            <person name="Bansal K."/>
            <person name="Sharma S."/>
            <person name="Kumar N."/>
            <person name="Patil P.P."/>
            <person name="Chaudhry V."/>
            <person name="Patil P.B."/>
        </authorList>
    </citation>
    <scope>NUCLEOTIDE SEQUENCE [LARGE SCALE GENOMIC DNA]</scope>
    <source>
        <strain evidence="5 6">NS331</strain>
    </source>
</reference>
<dbReference type="GO" id="GO:0008903">
    <property type="term" value="F:hydroxypyruvate isomerase activity"/>
    <property type="evidence" value="ECO:0007669"/>
    <property type="project" value="TreeGrafter"/>
</dbReference>
<evidence type="ECO:0000256" key="3">
    <source>
        <dbReference type="PIRSR" id="PIRSR006241-50"/>
    </source>
</evidence>
<dbReference type="PANTHER" id="PTHR43489">
    <property type="entry name" value="ISOMERASE"/>
    <property type="match status" value="1"/>
</dbReference>
<dbReference type="EMBL" id="LDSL01000149">
    <property type="protein sequence ID" value="KTT15280.1"/>
    <property type="molecule type" value="Genomic_DNA"/>
</dbReference>
<evidence type="ECO:0000256" key="1">
    <source>
        <dbReference type="ARBA" id="ARBA00023235"/>
    </source>
</evidence>
<dbReference type="GO" id="GO:0046487">
    <property type="term" value="P:glyoxylate metabolic process"/>
    <property type="evidence" value="ECO:0007669"/>
    <property type="project" value="TreeGrafter"/>
</dbReference>
<dbReference type="Pfam" id="PF01261">
    <property type="entry name" value="AP_endonuc_2"/>
    <property type="match status" value="1"/>
</dbReference>